<feature type="repeat" description="WD" evidence="15">
    <location>
        <begin position="321"/>
        <end position="355"/>
    </location>
</feature>
<dbReference type="InterPro" id="IPR038959">
    <property type="entry name" value="Prp19"/>
</dbReference>
<dbReference type="SUPFAM" id="SSF50978">
    <property type="entry name" value="WD40 repeat-like"/>
    <property type="match status" value="1"/>
</dbReference>
<evidence type="ECO:0000256" key="16">
    <source>
        <dbReference type="RuleBase" id="RU367101"/>
    </source>
</evidence>
<dbReference type="GO" id="GO:0000974">
    <property type="term" value="C:Prp19 complex"/>
    <property type="evidence" value="ECO:0007669"/>
    <property type="project" value="UniProtKB-UniRule"/>
</dbReference>
<evidence type="ECO:0000313" key="19">
    <source>
        <dbReference type="Proteomes" id="UP000030143"/>
    </source>
</evidence>
<keyword evidence="14 16" id="KW-0539">Nucleus</keyword>
<evidence type="ECO:0000256" key="11">
    <source>
        <dbReference type="ARBA" id="ARBA00023110"/>
    </source>
</evidence>
<keyword evidence="19" id="KW-1185">Reference proteome</keyword>
<keyword evidence="5 16" id="KW-0507">mRNA processing</keyword>
<evidence type="ECO:0000256" key="7">
    <source>
        <dbReference type="ARBA" id="ARBA00022728"/>
    </source>
</evidence>
<keyword evidence="7 16" id="KW-0747">Spliceosome</keyword>
<sequence length="474" mass="49878">MLCAISGEAPQVPVVSTKSGSVFEKRLIEAYIAEHGKDPVNGEELTTEDLIDLKSQRVVRPRPPTLTSIPSLLGVFQEEWDALALETFTLQQNLAQTRRELSSALYQHDAAVRVIARLTQERDEAREALSNVSIGATRAGGDAMQVDSTGLPQAVSERIENTQAALQKTRRKRTVPEGWASSETISTFKPTETSEPLYPGGRALSINSTGDLALVGGVDGVVGVYSLSQKSVVQTLKTDGPVTDATWAGNKAVVGSSTGSVKVFENGAEVASFTSHAGEVTAVTVHATGDIVASVGVDKSYVLYDLTTNTVVSQIFCDAALLSVNFHPDGHLIAAGGADGQVKIFDVKTGAAAADYAMSGPVKCLFFSENGTYLAAVAAQSTTVSIWDLRSSKETKVLDTGSQVDSIFWDYTGQFLLTGGPSGVTVQQYSKASKAWSEPLRSAVPATSVAWGSAAQSIVTLNEAGVVTVLAAQS</sequence>
<dbReference type="GO" id="GO:0070534">
    <property type="term" value="P:protein K63-linked ubiquitination"/>
    <property type="evidence" value="ECO:0007669"/>
    <property type="project" value="UniProtKB-UniRule"/>
</dbReference>
<reference evidence="18 19" key="1">
    <citation type="journal article" date="2015" name="Mol. Plant Microbe Interact.">
        <title>Genome, transcriptome, and functional analyses of Penicillium expansum provide new insights into secondary metabolism and pathogenicity.</title>
        <authorList>
            <person name="Ballester A.R."/>
            <person name="Marcet-Houben M."/>
            <person name="Levin E."/>
            <person name="Sela N."/>
            <person name="Selma-Lazaro C."/>
            <person name="Carmona L."/>
            <person name="Wisniewski M."/>
            <person name="Droby S."/>
            <person name="Gonzalez-Candelas L."/>
            <person name="Gabaldon T."/>
        </authorList>
    </citation>
    <scope>NUCLEOTIDE SEQUENCE [LARGE SCALE GENOMIC DNA]</scope>
    <source>
        <strain evidence="18 19">MD-8</strain>
    </source>
</reference>
<organism evidence="18 19">
    <name type="scientific">Penicillium expansum</name>
    <name type="common">Blue mold rot fungus</name>
    <dbReference type="NCBI Taxonomy" id="27334"/>
    <lineage>
        <taxon>Eukaryota</taxon>
        <taxon>Fungi</taxon>
        <taxon>Dikarya</taxon>
        <taxon>Ascomycota</taxon>
        <taxon>Pezizomycotina</taxon>
        <taxon>Eurotiomycetes</taxon>
        <taxon>Eurotiomycetidae</taxon>
        <taxon>Eurotiales</taxon>
        <taxon>Aspergillaceae</taxon>
        <taxon>Penicillium</taxon>
    </lineage>
</organism>
<evidence type="ECO:0000256" key="4">
    <source>
        <dbReference type="ARBA" id="ARBA00022574"/>
    </source>
</evidence>
<dbReference type="InterPro" id="IPR015943">
    <property type="entry name" value="WD40/YVTN_repeat-like_dom_sf"/>
</dbReference>
<proteinExistence type="inferred from homology"/>
<keyword evidence="8" id="KW-0677">Repeat</keyword>
<dbReference type="FunFam" id="3.30.40.10:FF:000027">
    <property type="entry name" value="Pre-mRNA-processing factor 19, putative"/>
    <property type="match status" value="1"/>
</dbReference>
<evidence type="ECO:0000256" key="3">
    <source>
        <dbReference type="ARBA" id="ARBA00006388"/>
    </source>
</evidence>
<evidence type="ECO:0000256" key="6">
    <source>
        <dbReference type="ARBA" id="ARBA00022679"/>
    </source>
</evidence>
<keyword evidence="13 16" id="KW-0234">DNA repair</keyword>
<dbReference type="GO" id="GO:0071006">
    <property type="term" value="C:U2-type catalytic step 1 spliceosome"/>
    <property type="evidence" value="ECO:0007669"/>
    <property type="project" value="TreeGrafter"/>
</dbReference>
<dbReference type="SMART" id="SM00320">
    <property type="entry name" value="WD40"/>
    <property type="match status" value="6"/>
</dbReference>
<dbReference type="InterPro" id="IPR013915">
    <property type="entry name" value="Prp19_cc"/>
</dbReference>
<dbReference type="Pfam" id="PF12894">
    <property type="entry name" value="ANAPC4_WD40"/>
    <property type="match status" value="1"/>
</dbReference>
<name>A0A0A2KLP6_PENEN</name>
<accession>A0A0A2KLP6</accession>
<dbReference type="FunFam" id="2.130.10.10:FF:000823">
    <property type="entry name" value="Cell cycle control protein (Cwf8), putative"/>
    <property type="match status" value="1"/>
</dbReference>
<comment type="caution">
    <text evidence="18">The sequence shown here is derived from an EMBL/GenBank/DDBJ whole genome shotgun (WGS) entry which is preliminary data.</text>
</comment>
<dbReference type="InterPro" id="IPR001680">
    <property type="entry name" value="WD40_rpt"/>
</dbReference>
<protein>
    <recommendedName>
        <fullName evidence="16">Pre-mRNA-processing factor 19</fullName>
        <ecNumber evidence="16">2.3.2.27</ecNumber>
    </recommendedName>
</protein>
<keyword evidence="11" id="KW-0697">Rotamase</keyword>
<evidence type="ECO:0000259" key="17">
    <source>
        <dbReference type="PROSITE" id="PS51698"/>
    </source>
</evidence>
<gene>
    <name evidence="18" type="ORF">PEX2_033550</name>
</gene>
<evidence type="ECO:0000256" key="10">
    <source>
        <dbReference type="ARBA" id="ARBA00022786"/>
    </source>
</evidence>
<dbReference type="GO" id="GO:0006281">
    <property type="term" value="P:DNA repair"/>
    <property type="evidence" value="ECO:0007669"/>
    <property type="project" value="UniProtKB-KW"/>
</dbReference>
<dbReference type="EMBL" id="JQFZ01000080">
    <property type="protein sequence ID" value="KGO60216.1"/>
    <property type="molecule type" value="Genomic_DNA"/>
</dbReference>
<keyword evidence="11" id="KW-0413">Isomerase</keyword>
<keyword evidence="12 16" id="KW-0508">mRNA splicing</keyword>
<dbReference type="UniPathway" id="UPA00143"/>
<dbReference type="STRING" id="27334.A0A0A2KLP6"/>
<keyword evidence="4 15" id="KW-0853">WD repeat</keyword>
<evidence type="ECO:0000256" key="12">
    <source>
        <dbReference type="ARBA" id="ARBA00023187"/>
    </source>
</evidence>
<feature type="repeat" description="WD" evidence="15">
    <location>
        <begin position="273"/>
        <end position="314"/>
    </location>
</feature>
<evidence type="ECO:0000256" key="1">
    <source>
        <dbReference type="ARBA" id="ARBA00004123"/>
    </source>
</evidence>
<dbReference type="InterPro" id="IPR003613">
    <property type="entry name" value="Ubox_domain"/>
</dbReference>
<evidence type="ECO:0000256" key="14">
    <source>
        <dbReference type="ARBA" id="ARBA00023242"/>
    </source>
</evidence>
<dbReference type="InterPro" id="IPR036322">
    <property type="entry name" value="WD40_repeat_dom_sf"/>
</dbReference>
<dbReference type="GO" id="GO:0061630">
    <property type="term" value="F:ubiquitin protein ligase activity"/>
    <property type="evidence" value="ECO:0007669"/>
    <property type="project" value="UniProtKB-UniRule"/>
</dbReference>
<comment type="function">
    <text evidence="16">Ubiquitin-protein ligase which is mainly involved pre-mRNA splicing and DNA repair. Required for pre-mRNA splicing as component of the spliceosome.</text>
</comment>
<dbReference type="PROSITE" id="PS50082">
    <property type="entry name" value="WD_REPEATS_2"/>
    <property type="match status" value="2"/>
</dbReference>
<dbReference type="SMART" id="SM00504">
    <property type="entry name" value="Ubox"/>
    <property type="match status" value="1"/>
</dbReference>
<dbReference type="GO" id="GO:0003755">
    <property type="term" value="F:peptidyl-prolyl cis-trans isomerase activity"/>
    <property type="evidence" value="ECO:0007669"/>
    <property type="project" value="UniProtKB-KW"/>
</dbReference>
<keyword evidence="10 16" id="KW-0833">Ubl conjugation pathway</keyword>
<dbReference type="Pfam" id="PF08606">
    <property type="entry name" value="Prp19"/>
    <property type="match status" value="1"/>
</dbReference>
<dbReference type="Gene3D" id="2.130.10.10">
    <property type="entry name" value="YVTN repeat-like/Quinoprotein amine dehydrogenase"/>
    <property type="match status" value="1"/>
</dbReference>
<evidence type="ECO:0000256" key="2">
    <source>
        <dbReference type="ARBA" id="ARBA00004906"/>
    </source>
</evidence>
<dbReference type="InterPro" id="IPR013083">
    <property type="entry name" value="Znf_RING/FYVE/PHD"/>
</dbReference>
<dbReference type="HOGENOM" id="CLU_023894_0_1_1"/>
<keyword evidence="9 16" id="KW-0227">DNA damage</keyword>
<dbReference type="Proteomes" id="UP000030143">
    <property type="component" value="Unassembled WGS sequence"/>
</dbReference>
<comment type="catalytic activity">
    <reaction evidence="16">
        <text>S-ubiquitinyl-[E2 ubiquitin-conjugating enzyme]-L-cysteine + [acceptor protein]-L-lysine = [E2 ubiquitin-conjugating enzyme]-L-cysteine + N(6)-ubiquitinyl-[acceptor protein]-L-lysine.</text>
        <dbReference type="EC" id="2.3.2.27"/>
    </reaction>
</comment>
<keyword evidence="6 16" id="KW-0808">Transferase</keyword>
<dbReference type="EC" id="2.3.2.27" evidence="16"/>
<dbReference type="PROSITE" id="PS51698">
    <property type="entry name" value="U_BOX"/>
    <property type="match status" value="1"/>
</dbReference>
<dbReference type="CDD" id="cd16656">
    <property type="entry name" value="RING-Ubox_PRP19"/>
    <property type="match status" value="1"/>
</dbReference>
<evidence type="ECO:0000256" key="15">
    <source>
        <dbReference type="PROSITE-ProRule" id="PRU00221"/>
    </source>
</evidence>
<dbReference type="SUPFAM" id="SSF57850">
    <property type="entry name" value="RING/U-box"/>
    <property type="match status" value="1"/>
</dbReference>
<evidence type="ECO:0000256" key="8">
    <source>
        <dbReference type="ARBA" id="ARBA00022737"/>
    </source>
</evidence>
<evidence type="ECO:0000256" key="9">
    <source>
        <dbReference type="ARBA" id="ARBA00022763"/>
    </source>
</evidence>
<dbReference type="GeneID" id="27676049"/>
<dbReference type="PANTHER" id="PTHR43995">
    <property type="entry name" value="PRE-MRNA-PROCESSING FACTOR 19"/>
    <property type="match status" value="1"/>
</dbReference>
<dbReference type="InterPro" id="IPR055340">
    <property type="entry name" value="RING-Ubox_PRP19"/>
</dbReference>
<evidence type="ECO:0000256" key="13">
    <source>
        <dbReference type="ARBA" id="ARBA00023204"/>
    </source>
</evidence>
<dbReference type="GO" id="GO:0000398">
    <property type="term" value="P:mRNA splicing, via spliceosome"/>
    <property type="evidence" value="ECO:0007669"/>
    <property type="project" value="InterPro"/>
</dbReference>
<dbReference type="GO" id="GO:0005737">
    <property type="term" value="C:cytoplasm"/>
    <property type="evidence" value="ECO:0007669"/>
    <property type="project" value="TreeGrafter"/>
</dbReference>
<dbReference type="AlphaFoldDB" id="A0A0A2KLP6"/>
<comment type="pathway">
    <text evidence="2 16">Protein modification; protein ubiquitination.</text>
</comment>
<dbReference type="RefSeq" id="XP_016601282.1">
    <property type="nucleotide sequence ID" value="XM_016740630.1"/>
</dbReference>
<comment type="similarity">
    <text evidence="3 16">Belongs to the WD repeat PRP19 family.</text>
</comment>
<dbReference type="VEuPathDB" id="FungiDB:PEXP_087710"/>
<comment type="subunit">
    <text evidence="16">Homotetramer.</text>
</comment>
<dbReference type="InterPro" id="IPR024977">
    <property type="entry name" value="Apc4-like_WD40_dom"/>
</dbReference>
<feature type="domain" description="U-box" evidence="17">
    <location>
        <begin position="1"/>
        <end position="70"/>
    </location>
</feature>
<evidence type="ECO:0000313" key="18">
    <source>
        <dbReference type="EMBL" id="KGO60216.1"/>
    </source>
</evidence>
<comment type="subcellular location">
    <subcellularLocation>
        <location evidence="1 16">Nucleus</location>
    </subcellularLocation>
</comment>
<evidence type="ECO:0000256" key="5">
    <source>
        <dbReference type="ARBA" id="ARBA00022664"/>
    </source>
</evidence>
<dbReference type="PANTHER" id="PTHR43995:SF1">
    <property type="entry name" value="PRE-MRNA-PROCESSING FACTOR 19"/>
    <property type="match status" value="1"/>
</dbReference>
<dbReference type="Gene3D" id="3.30.40.10">
    <property type="entry name" value="Zinc/RING finger domain, C3HC4 (zinc finger)"/>
    <property type="match status" value="1"/>
</dbReference>